<dbReference type="CDD" id="cd07812">
    <property type="entry name" value="SRPBCC"/>
    <property type="match status" value="1"/>
</dbReference>
<dbReference type="SUPFAM" id="SSF55961">
    <property type="entry name" value="Bet v1-like"/>
    <property type="match status" value="1"/>
</dbReference>
<reference evidence="1" key="1">
    <citation type="submission" date="2020-05" db="EMBL/GenBank/DDBJ databases">
        <authorList>
            <person name="Chiriac C."/>
            <person name="Salcher M."/>
            <person name="Ghai R."/>
            <person name="Kavagutti S V."/>
        </authorList>
    </citation>
    <scope>NUCLEOTIDE SEQUENCE</scope>
</reference>
<dbReference type="EMBL" id="CAFBLQ010000067">
    <property type="protein sequence ID" value="CAB4871473.1"/>
    <property type="molecule type" value="Genomic_DNA"/>
</dbReference>
<dbReference type="InterPro" id="IPR023393">
    <property type="entry name" value="START-like_dom_sf"/>
</dbReference>
<dbReference type="AlphaFoldDB" id="A0A6J7DVN3"/>
<sequence>MTRVQRRRVVNASQAQVWETAGDLRRLSRWWPRVVRVESIDASGFTEVLRTDRGRNLRADHVLEEVDPGRLWRARQTLDDGPFASIFALSVKWVALEPAADGSTAVTVGIERRLRGRARLGGLLLRRAVRRQVSEALDALVASLATDR</sequence>
<gene>
    <name evidence="1" type="ORF">UFOPK3423_00765</name>
</gene>
<proteinExistence type="predicted"/>
<name>A0A6J7DVN3_9ZZZZ</name>
<evidence type="ECO:0000313" key="1">
    <source>
        <dbReference type="EMBL" id="CAB4871473.1"/>
    </source>
</evidence>
<organism evidence="1">
    <name type="scientific">freshwater metagenome</name>
    <dbReference type="NCBI Taxonomy" id="449393"/>
    <lineage>
        <taxon>unclassified sequences</taxon>
        <taxon>metagenomes</taxon>
        <taxon>ecological metagenomes</taxon>
    </lineage>
</organism>
<protein>
    <submittedName>
        <fullName evidence="1">Unannotated protein</fullName>
    </submittedName>
</protein>
<dbReference type="Gene3D" id="3.30.530.20">
    <property type="match status" value="1"/>
</dbReference>
<accession>A0A6J7DVN3</accession>
<dbReference type="InterPro" id="IPR019587">
    <property type="entry name" value="Polyketide_cyclase/dehydratase"/>
</dbReference>
<dbReference type="Pfam" id="PF10604">
    <property type="entry name" value="Polyketide_cyc2"/>
    <property type="match status" value="1"/>
</dbReference>